<feature type="compositionally biased region" description="Polar residues" evidence="1">
    <location>
        <begin position="1087"/>
        <end position="1104"/>
    </location>
</feature>
<feature type="compositionally biased region" description="Polar residues" evidence="1">
    <location>
        <begin position="685"/>
        <end position="700"/>
    </location>
</feature>
<dbReference type="EMBL" id="CM016554">
    <property type="protein sequence ID" value="TKW26445.1"/>
    <property type="molecule type" value="Genomic_DNA"/>
</dbReference>
<feature type="region of interest" description="Disordered" evidence="1">
    <location>
        <begin position="1059"/>
        <end position="1104"/>
    </location>
</feature>
<dbReference type="InterPro" id="IPR055327">
    <property type="entry name" value="TRAF1A/B"/>
</dbReference>
<feature type="compositionally biased region" description="Polar residues" evidence="1">
    <location>
        <begin position="872"/>
        <end position="881"/>
    </location>
</feature>
<feature type="compositionally biased region" description="Basic residues" evidence="1">
    <location>
        <begin position="452"/>
        <end position="465"/>
    </location>
</feature>
<dbReference type="Gene3D" id="2.60.210.10">
    <property type="entry name" value="Apoptosis, Tumor Necrosis Factor Receptor Associated Protein 2, Chain A"/>
    <property type="match status" value="1"/>
</dbReference>
<dbReference type="CDD" id="cd00121">
    <property type="entry name" value="MATH"/>
    <property type="match status" value="1"/>
</dbReference>
<reference evidence="3" key="1">
    <citation type="submission" date="2019-03" db="EMBL/GenBank/DDBJ databases">
        <title>WGS assembly of Setaria viridis.</title>
        <authorList>
            <person name="Huang P."/>
            <person name="Jenkins J."/>
            <person name="Grimwood J."/>
            <person name="Barry K."/>
            <person name="Healey A."/>
            <person name="Mamidi S."/>
            <person name="Sreedasyam A."/>
            <person name="Shu S."/>
            <person name="Feldman M."/>
            <person name="Wu J."/>
            <person name="Yu Y."/>
            <person name="Chen C."/>
            <person name="Johnson J."/>
            <person name="Rokhsar D."/>
            <person name="Baxter I."/>
            <person name="Schmutz J."/>
            <person name="Brutnell T."/>
            <person name="Kellogg E."/>
        </authorList>
    </citation>
    <scope>NUCLEOTIDE SEQUENCE [LARGE SCALE GENOMIC DNA]</scope>
</reference>
<feature type="compositionally biased region" description="Basic and acidic residues" evidence="1">
    <location>
        <begin position="621"/>
        <end position="633"/>
    </location>
</feature>
<feature type="region of interest" description="Disordered" evidence="1">
    <location>
        <begin position="350"/>
        <end position="371"/>
    </location>
</feature>
<dbReference type="InterPro" id="IPR008974">
    <property type="entry name" value="TRAF-like"/>
</dbReference>
<accession>A0A4U6VD37</accession>
<dbReference type="SUPFAM" id="SSF49599">
    <property type="entry name" value="TRAF domain-like"/>
    <property type="match status" value="1"/>
</dbReference>
<feature type="region of interest" description="Disordered" evidence="1">
    <location>
        <begin position="429"/>
        <end position="472"/>
    </location>
</feature>
<gene>
    <name evidence="3" type="ORF">SEVIR_3G189900v2</name>
</gene>
<dbReference type="Proteomes" id="UP000298652">
    <property type="component" value="Chromosome 3"/>
</dbReference>
<dbReference type="Gramene" id="TKW26445">
    <property type="protein sequence ID" value="TKW26445"/>
    <property type="gene ID" value="SEVIR_3G189900v2"/>
</dbReference>
<dbReference type="Pfam" id="PF22486">
    <property type="entry name" value="MATH_2"/>
    <property type="match status" value="1"/>
</dbReference>
<dbReference type="PANTHER" id="PTHR47477">
    <property type="entry name" value="TNF RECEPTOR-ASSOCIATED FACTOR HOMOLOG 1A"/>
    <property type="match status" value="1"/>
</dbReference>
<feature type="compositionally biased region" description="Basic and acidic residues" evidence="1">
    <location>
        <begin position="357"/>
        <end position="371"/>
    </location>
</feature>
<dbReference type="PROSITE" id="PS50144">
    <property type="entry name" value="MATH"/>
    <property type="match status" value="1"/>
</dbReference>
<keyword evidence="4" id="KW-1185">Reference proteome</keyword>
<feature type="region of interest" description="Disordered" evidence="1">
    <location>
        <begin position="1"/>
        <end position="67"/>
    </location>
</feature>
<evidence type="ECO:0000313" key="4">
    <source>
        <dbReference type="Proteomes" id="UP000298652"/>
    </source>
</evidence>
<feature type="region of interest" description="Disordered" evidence="1">
    <location>
        <begin position="602"/>
        <end position="649"/>
    </location>
</feature>
<evidence type="ECO:0000313" key="3">
    <source>
        <dbReference type="EMBL" id="TKW26445.1"/>
    </source>
</evidence>
<sequence>MAGSAVTDDSAASTAGMRDDERSLSGESLSEWRSCERADSDSPSTSPPFWDTDGEDDDPAGPKPSELFGRYTWKIENFSKEKKREMKSEPFEAGGYKWYILVYPQGCDVSNHLSLFLCVANHDKLLPGWSHFAQFTIAVGNVDPKKMKYSDTLHRFWKKEHDWGWKKFMELSKIQDGFLVDDVLEIIAQVQVIREKVDRPFRCLDRPYRRELLRVYMTQVEQIYRRFVEERRSKLSKLIEDKTRWPSFCGFWSAIDPSTRRRMSREKTDTILKVLVKHFFVEKEVTSTLVMDSLYTSLKALEYQVNGKKGSTKVSDLEELPAPMVHIDMDMFVLAGDVIPLIKRAASEPLPCQPLAPKDDKTSQSRMKDGTAGEVYKVSMEREERRLTELGLKILETFVLSHIFSGIEVAYQEAVALKRQEELIREEEEEAGLLENHMKGKRGGGANEKDKRAKKKQAKQKKNNRKVKDRERDEKCEVKILERFHDEIAIDNSDGLPVVEVTAKVDALEEGSSDGSDMPNRGKNQHNKGLSIVGFAEEGDGLPSTSSVAGGLGRNSSGFCTVPKLDQDTVLLTLRDKLRKLGQRLHEKNIEGQKLLKAHFEARDAKAKEAESSNSSSSLEKPPDVPESPKHSSEVAVDLKANGMPTKDVSVVNCMPEEAVSGIPPPTNTEAVTAPATAKIDLVSNKVNGSSSKMKGNTASKPPAVDGDKDAPLPSKSPRINRAASVPPKLPLVDKVTPVPPKSPPINKAPAVRPKSPAIDKTTQVRPKSPAVDKAAPVRSQSPAVDKATPIRPKSPAVDKAPPVCPKSPASDKATPVLPKSTPVDKASPALVKSPTGGKDASGPSRSSVHEKSIPAPPRLPQVDKAALPSSELPQTSSDANSEAPEAATFRKVTATLVSEVTASRPSSAPVFPTPRSTAPTTSHVHISSLLSCSMSEAAGRSVNGPSPSAPPYTPQTYRNAIVGKAGLCTTSASLSYHSTSLSQDTTLSQPLSAYASSTAVMMPPAGRPDQLSTRHVLKSGLGKLEAHDSWQQWKGDSNINKHLWRDQAPYQQMTNGQAYEQPRRDDSYQQASSRGTEKLSRYGGLQSRQFQSGTSDSHVWHQQQGPVPEEFPHLDIINDLLEEDHINSNMPDSFRQDYHAFGRPFSTRGNLADMEMASVSSPGRFNSTDHYYDDGFSRSYDMSALHGLRERQFPSMGTYSNGLSDISVSKPWLNGSPNPAVSLGANTNGYHHQVGDYTNLGGGVNGVSVWRRHANGRW</sequence>
<dbReference type="OMA" id="YYDEGFS"/>
<proteinExistence type="predicted"/>
<feature type="region of interest" description="Disordered" evidence="1">
    <location>
        <begin position="684"/>
        <end position="887"/>
    </location>
</feature>
<dbReference type="PANTHER" id="PTHR47477:SF19">
    <property type="entry name" value="TRAF-LIKE SUPERFAMILY PROTEIN"/>
    <property type="match status" value="1"/>
</dbReference>
<evidence type="ECO:0000256" key="1">
    <source>
        <dbReference type="SAM" id="MobiDB-lite"/>
    </source>
</evidence>
<name>A0A4U6VD37_SETVI</name>
<organism evidence="3 4">
    <name type="scientific">Setaria viridis</name>
    <name type="common">Green bristlegrass</name>
    <name type="synonym">Setaria italica subsp. viridis</name>
    <dbReference type="NCBI Taxonomy" id="4556"/>
    <lineage>
        <taxon>Eukaryota</taxon>
        <taxon>Viridiplantae</taxon>
        <taxon>Streptophyta</taxon>
        <taxon>Embryophyta</taxon>
        <taxon>Tracheophyta</taxon>
        <taxon>Spermatophyta</taxon>
        <taxon>Magnoliopsida</taxon>
        <taxon>Liliopsida</taxon>
        <taxon>Poales</taxon>
        <taxon>Poaceae</taxon>
        <taxon>PACMAD clade</taxon>
        <taxon>Panicoideae</taxon>
        <taxon>Panicodae</taxon>
        <taxon>Paniceae</taxon>
        <taxon>Cenchrinae</taxon>
        <taxon>Setaria</taxon>
    </lineage>
</organism>
<feature type="domain" description="MATH" evidence="2">
    <location>
        <begin position="68"/>
        <end position="190"/>
    </location>
</feature>
<feature type="compositionally biased region" description="Low complexity" evidence="1">
    <location>
        <begin position="1"/>
        <end position="16"/>
    </location>
</feature>
<evidence type="ECO:0000259" key="2">
    <source>
        <dbReference type="PROSITE" id="PS50144"/>
    </source>
</evidence>
<dbReference type="AlphaFoldDB" id="A0A4U6VD37"/>
<dbReference type="InterPro" id="IPR002083">
    <property type="entry name" value="MATH/TRAF_dom"/>
</dbReference>
<protein>
    <recommendedName>
        <fullName evidence="2">MATH domain-containing protein</fullName>
    </recommendedName>
</protein>
<dbReference type="SMART" id="SM00061">
    <property type="entry name" value="MATH"/>
    <property type="match status" value="1"/>
</dbReference>
<feature type="compositionally biased region" description="Basic and acidic residues" evidence="1">
    <location>
        <begin position="602"/>
        <end position="611"/>
    </location>
</feature>
<feature type="region of interest" description="Disordered" evidence="1">
    <location>
        <begin position="901"/>
        <end position="922"/>
    </location>
</feature>